<dbReference type="Proteomes" id="UP001060085">
    <property type="component" value="Linkage Group LG08"/>
</dbReference>
<evidence type="ECO:0000313" key="1">
    <source>
        <dbReference type="EMBL" id="KAI5648114.1"/>
    </source>
</evidence>
<sequence length="111" mass="12821">MLFLVIDANLPLHDEKAKKKIMLSCLHNHHKYLATKMKPLQRLDQAPCFLVRHYRQRNHSWETSNSSKFAIRSSCTGCQVKGISLGNQTNECGLIYICCRLQPVYRCTVDL</sequence>
<name>A0ACB9ZL45_CATRO</name>
<accession>A0ACB9ZL45</accession>
<dbReference type="EMBL" id="CM044708">
    <property type="protein sequence ID" value="KAI5648114.1"/>
    <property type="molecule type" value="Genomic_DNA"/>
</dbReference>
<organism evidence="1 2">
    <name type="scientific">Catharanthus roseus</name>
    <name type="common">Madagascar periwinkle</name>
    <name type="synonym">Vinca rosea</name>
    <dbReference type="NCBI Taxonomy" id="4058"/>
    <lineage>
        <taxon>Eukaryota</taxon>
        <taxon>Viridiplantae</taxon>
        <taxon>Streptophyta</taxon>
        <taxon>Embryophyta</taxon>
        <taxon>Tracheophyta</taxon>
        <taxon>Spermatophyta</taxon>
        <taxon>Magnoliopsida</taxon>
        <taxon>eudicotyledons</taxon>
        <taxon>Gunneridae</taxon>
        <taxon>Pentapetalae</taxon>
        <taxon>asterids</taxon>
        <taxon>lamiids</taxon>
        <taxon>Gentianales</taxon>
        <taxon>Apocynaceae</taxon>
        <taxon>Rauvolfioideae</taxon>
        <taxon>Vinceae</taxon>
        <taxon>Catharanthinae</taxon>
        <taxon>Catharanthus</taxon>
    </lineage>
</organism>
<evidence type="ECO:0000313" key="2">
    <source>
        <dbReference type="Proteomes" id="UP001060085"/>
    </source>
</evidence>
<keyword evidence="2" id="KW-1185">Reference proteome</keyword>
<protein>
    <submittedName>
        <fullName evidence="1">Uncharacterized protein</fullName>
    </submittedName>
</protein>
<comment type="caution">
    <text evidence="1">The sequence shown here is derived from an EMBL/GenBank/DDBJ whole genome shotgun (WGS) entry which is preliminary data.</text>
</comment>
<gene>
    <name evidence="1" type="ORF">M9H77_34119</name>
</gene>
<reference evidence="2" key="1">
    <citation type="journal article" date="2023" name="Nat. Plants">
        <title>Single-cell RNA sequencing provides a high-resolution roadmap for understanding the multicellular compartmentation of specialized metabolism.</title>
        <authorList>
            <person name="Sun S."/>
            <person name="Shen X."/>
            <person name="Li Y."/>
            <person name="Li Y."/>
            <person name="Wang S."/>
            <person name="Li R."/>
            <person name="Zhang H."/>
            <person name="Shen G."/>
            <person name="Guo B."/>
            <person name="Wei J."/>
            <person name="Xu J."/>
            <person name="St-Pierre B."/>
            <person name="Chen S."/>
            <person name="Sun C."/>
        </authorList>
    </citation>
    <scope>NUCLEOTIDE SEQUENCE [LARGE SCALE GENOMIC DNA]</scope>
</reference>
<proteinExistence type="predicted"/>